<feature type="compositionally biased region" description="Polar residues" evidence="1">
    <location>
        <begin position="37"/>
        <end position="59"/>
    </location>
</feature>
<dbReference type="Proteomes" id="UP000784294">
    <property type="component" value="Unassembled WGS sequence"/>
</dbReference>
<dbReference type="AlphaFoldDB" id="A0A3S5A7X5"/>
<sequence length="70" mass="7526">MLNSRSDLKRSATCAADSTTQRHSVASARAECRSVKRQSVSSDPNSTSPQKAQSHSIQTVLVCPPQSWPA</sequence>
<feature type="compositionally biased region" description="Basic and acidic residues" evidence="1">
    <location>
        <begin position="1"/>
        <end position="10"/>
    </location>
</feature>
<feature type="region of interest" description="Disordered" evidence="1">
    <location>
        <begin position="1"/>
        <end position="70"/>
    </location>
</feature>
<gene>
    <name evidence="2" type="ORF">PXEA_LOCUS10637</name>
</gene>
<evidence type="ECO:0000313" key="3">
    <source>
        <dbReference type="Proteomes" id="UP000784294"/>
    </source>
</evidence>
<name>A0A3S5A7X5_9PLAT</name>
<dbReference type="EMBL" id="CAAALY010031527">
    <property type="protein sequence ID" value="VEL17197.1"/>
    <property type="molecule type" value="Genomic_DNA"/>
</dbReference>
<accession>A0A3S5A7X5</accession>
<proteinExistence type="predicted"/>
<evidence type="ECO:0000256" key="1">
    <source>
        <dbReference type="SAM" id="MobiDB-lite"/>
    </source>
</evidence>
<evidence type="ECO:0000313" key="2">
    <source>
        <dbReference type="EMBL" id="VEL17197.1"/>
    </source>
</evidence>
<comment type="caution">
    <text evidence="2">The sequence shown here is derived from an EMBL/GenBank/DDBJ whole genome shotgun (WGS) entry which is preliminary data.</text>
</comment>
<reference evidence="2" key="1">
    <citation type="submission" date="2018-11" db="EMBL/GenBank/DDBJ databases">
        <authorList>
            <consortium name="Pathogen Informatics"/>
        </authorList>
    </citation>
    <scope>NUCLEOTIDE SEQUENCE</scope>
</reference>
<organism evidence="2 3">
    <name type="scientific">Protopolystoma xenopodis</name>
    <dbReference type="NCBI Taxonomy" id="117903"/>
    <lineage>
        <taxon>Eukaryota</taxon>
        <taxon>Metazoa</taxon>
        <taxon>Spiralia</taxon>
        <taxon>Lophotrochozoa</taxon>
        <taxon>Platyhelminthes</taxon>
        <taxon>Monogenea</taxon>
        <taxon>Polyopisthocotylea</taxon>
        <taxon>Polystomatidea</taxon>
        <taxon>Polystomatidae</taxon>
        <taxon>Protopolystoma</taxon>
    </lineage>
</organism>
<protein>
    <submittedName>
        <fullName evidence="2">Uncharacterized protein</fullName>
    </submittedName>
</protein>
<keyword evidence="3" id="KW-1185">Reference proteome</keyword>